<evidence type="ECO:0000256" key="1">
    <source>
        <dbReference type="SAM" id="SignalP"/>
    </source>
</evidence>
<proteinExistence type="predicted"/>
<reference evidence="2" key="1">
    <citation type="submission" date="2022-10" db="EMBL/GenBank/DDBJ databases">
        <title>Completed Genome Sequence of two octocoral isolated bacterium, Endozoicomonas euniceicola EF212T and Endozoicomonas gorgoniicola PS125T.</title>
        <authorList>
            <person name="Chiou Y.-J."/>
            <person name="Chen Y.-H."/>
        </authorList>
    </citation>
    <scope>NUCLEOTIDE SEQUENCE</scope>
    <source>
        <strain evidence="2">EF212</strain>
    </source>
</reference>
<evidence type="ECO:0000313" key="3">
    <source>
        <dbReference type="Proteomes" id="UP001163255"/>
    </source>
</evidence>
<name>A0ABY6GV62_9GAMM</name>
<keyword evidence="3" id="KW-1185">Reference proteome</keyword>
<dbReference type="RefSeq" id="WP_262598961.1">
    <property type="nucleotide sequence ID" value="NZ_CP103300.1"/>
</dbReference>
<gene>
    <name evidence="2" type="ORF">NX720_01625</name>
</gene>
<feature type="signal peptide" evidence="1">
    <location>
        <begin position="1"/>
        <end position="23"/>
    </location>
</feature>
<keyword evidence="1" id="KW-0732">Signal</keyword>
<dbReference type="Proteomes" id="UP001163255">
    <property type="component" value="Chromosome"/>
</dbReference>
<evidence type="ECO:0000313" key="2">
    <source>
        <dbReference type="EMBL" id="UYM16658.1"/>
    </source>
</evidence>
<evidence type="ECO:0008006" key="4">
    <source>
        <dbReference type="Google" id="ProtNLM"/>
    </source>
</evidence>
<sequence length="334" mass="36807">MKTCNTHIVLFLMVIFCASPVLAVNYQQFIIQLNGMPLLEITKRQKSSSQGASYNVQGVSPANRRFVRYNLAPDTSEQALTTSPQSVPDPDTAFLEESMALGCTNRSYIGDLLPALIYTHHQLGGRSFDITIHDDGNAELNMEVEVSSIAQVKIMAEGLLEPVWLTVEPFSHIEAQVTLDSVGPAPWDNFLDSTSTSDNRLLHYLFNYINHSQLSRFIDLANEHNNGTAPASSNVIRIYQQSYFNALAEGHSDNPFSIDLNSSNQRFDSNLDVQIRQSGEDALVLNVVGVVNRSGLGREILGPLDPLYVELYEAANLILEAIGDVPLPVTAPSR</sequence>
<feature type="chain" id="PRO_5047509157" description="Curli production assembly/transport component CsgE" evidence="1">
    <location>
        <begin position="24"/>
        <end position="334"/>
    </location>
</feature>
<protein>
    <recommendedName>
        <fullName evidence="4">Curli production assembly/transport component CsgE</fullName>
    </recommendedName>
</protein>
<accession>A0ABY6GV62</accession>
<dbReference type="EMBL" id="CP103300">
    <property type="protein sequence ID" value="UYM16658.1"/>
    <property type="molecule type" value="Genomic_DNA"/>
</dbReference>
<organism evidence="2 3">
    <name type="scientific">Endozoicomonas euniceicola</name>
    <dbReference type="NCBI Taxonomy" id="1234143"/>
    <lineage>
        <taxon>Bacteria</taxon>
        <taxon>Pseudomonadati</taxon>
        <taxon>Pseudomonadota</taxon>
        <taxon>Gammaproteobacteria</taxon>
        <taxon>Oceanospirillales</taxon>
        <taxon>Endozoicomonadaceae</taxon>
        <taxon>Endozoicomonas</taxon>
    </lineage>
</organism>